<sequence>MFDELKNENFKQISSLKEIIEKKDEKIISLENQVKQMKDSTDGKIGELTVKLKKINNLIFKRLCLVQIKNKWKEIVGRDFCCSNKCINTDKPIGNCIEGNGFVNIIDGENIKYINCVEEKAIGLIDCNDDSVELSLINGYICEIENNEICEEFKLTNFSFNENDVFGCGLVYPPTNEMFELPYIFFTQNGKRICKELFLNDNCNCYKPYIRLGCCSAETNFGNNLKENPFCFDFTKHFDSKHFFGDFYVKNENMESGPVPDIQVLGKLTLTSGLNNPQPAP</sequence>
<dbReference type="AlphaFoldDB" id="A0A1I8C2X4"/>
<dbReference type="Proteomes" id="UP000095281">
    <property type="component" value="Unplaced"/>
</dbReference>
<protein>
    <submittedName>
        <fullName evidence="3">Uncharacterized protein</fullName>
    </submittedName>
</protein>
<dbReference type="WBParaSite" id="MhA1_Contig936.frz3.gene3">
    <property type="protein sequence ID" value="MhA1_Contig936.frz3.gene3"/>
    <property type="gene ID" value="MhA1_Contig936.frz3.gene3"/>
</dbReference>
<dbReference type="Gene3D" id="2.60.120.920">
    <property type="match status" value="1"/>
</dbReference>
<proteinExistence type="predicted"/>
<keyword evidence="1" id="KW-0175">Coiled coil</keyword>
<name>A0A1I8C2X4_MELHA</name>
<accession>A0A1I8C2X4</accession>
<keyword evidence="2" id="KW-1185">Reference proteome</keyword>
<reference evidence="3" key="1">
    <citation type="submission" date="2016-11" db="UniProtKB">
        <authorList>
            <consortium name="WormBaseParasite"/>
        </authorList>
    </citation>
    <scope>IDENTIFICATION</scope>
</reference>
<dbReference type="InterPro" id="IPR043136">
    <property type="entry name" value="B30.2/SPRY_sf"/>
</dbReference>
<evidence type="ECO:0000256" key="1">
    <source>
        <dbReference type="SAM" id="Coils"/>
    </source>
</evidence>
<feature type="coiled-coil region" evidence="1">
    <location>
        <begin position="13"/>
        <end position="40"/>
    </location>
</feature>
<evidence type="ECO:0000313" key="2">
    <source>
        <dbReference type="Proteomes" id="UP000095281"/>
    </source>
</evidence>
<evidence type="ECO:0000313" key="3">
    <source>
        <dbReference type="WBParaSite" id="MhA1_Contig936.frz3.gene3"/>
    </source>
</evidence>
<organism evidence="2 3">
    <name type="scientific">Meloidogyne hapla</name>
    <name type="common">Root-knot nematode worm</name>
    <dbReference type="NCBI Taxonomy" id="6305"/>
    <lineage>
        <taxon>Eukaryota</taxon>
        <taxon>Metazoa</taxon>
        <taxon>Ecdysozoa</taxon>
        <taxon>Nematoda</taxon>
        <taxon>Chromadorea</taxon>
        <taxon>Rhabditida</taxon>
        <taxon>Tylenchina</taxon>
        <taxon>Tylenchomorpha</taxon>
        <taxon>Tylenchoidea</taxon>
        <taxon>Meloidogynidae</taxon>
        <taxon>Meloidogyninae</taxon>
        <taxon>Meloidogyne</taxon>
    </lineage>
</organism>